<sequence>MKRLQENRIDQISKYLQANKLDPELLPEILDHLACEAEESLWDGKPFEQVYHNMVKTADAQTLLNLSVDHQNLLAMEKSLNDIVFENRNKSYGAYDLRKGYGQTVQRAVVMGVAFFLLLVMFPKLYAELVPDLKSDAIAYEVSVTPIDIKMEEPPAAPPAKEEPAPVQKAVKSLTPEVLPDEKVMIEELPPVVEDLQNAQPSTETVDGVENLDVIAPPVENAPAAKADVAGVAPKKEETFTYVEQSPQYAGGNEAMAAFLRKNLKYPRPATQAGVQGRVFVQFTVGSDGKIENATAVKGIGFGCDEEAVRVVKMMKDWMPGKQAGVPVRVRFTLPIAFQLD</sequence>
<keyword evidence="3" id="KW-0813">Transport</keyword>
<dbReference type="GO" id="GO:0030288">
    <property type="term" value="C:outer membrane-bounded periplasmic space"/>
    <property type="evidence" value="ECO:0007669"/>
    <property type="project" value="InterPro"/>
</dbReference>
<dbReference type="OrthoDB" id="9812355at2"/>
<dbReference type="InterPro" id="IPR037682">
    <property type="entry name" value="TonB_C"/>
</dbReference>
<evidence type="ECO:0000256" key="5">
    <source>
        <dbReference type="ARBA" id="ARBA00022519"/>
    </source>
</evidence>
<evidence type="ECO:0000256" key="9">
    <source>
        <dbReference type="ARBA" id="ARBA00023136"/>
    </source>
</evidence>
<keyword evidence="8 10" id="KW-1133">Transmembrane helix</keyword>
<dbReference type="Gene3D" id="3.30.1150.10">
    <property type="match status" value="1"/>
</dbReference>
<keyword evidence="7" id="KW-0653">Protein transport</keyword>
<dbReference type="Proteomes" id="UP000198748">
    <property type="component" value="Unassembled WGS sequence"/>
</dbReference>
<keyword evidence="4" id="KW-1003">Cell membrane</keyword>
<evidence type="ECO:0000256" key="4">
    <source>
        <dbReference type="ARBA" id="ARBA00022475"/>
    </source>
</evidence>
<evidence type="ECO:0000256" key="3">
    <source>
        <dbReference type="ARBA" id="ARBA00022448"/>
    </source>
</evidence>
<feature type="transmembrane region" description="Helical" evidence="10">
    <location>
        <begin position="108"/>
        <end position="126"/>
    </location>
</feature>
<accession>A0A1G7WFJ6</accession>
<dbReference type="PRINTS" id="PR01374">
    <property type="entry name" value="TONBPROTEIN"/>
</dbReference>
<evidence type="ECO:0000313" key="12">
    <source>
        <dbReference type="EMBL" id="SDG69950.1"/>
    </source>
</evidence>
<evidence type="ECO:0000313" key="13">
    <source>
        <dbReference type="Proteomes" id="UP000198748"/>
    </source>
</evidence>
<dbReference type="PANTHER" id="PTHR33446">
    <property type="entry name" value="PROTEIN TONB-RELATED"/>
    <property type="match status" value="1"/>
</dbReference>
<keyword evidence="5" id="KW-0997">Cell inner membrane</keyword>
<dbReference type="InterPro" id="IPR003538">
    <property type="entry name" value="TonB"/>
</dbReference>
<dbReference type="GO" id="GO:0055085">
    <property type="term" value="P:transmembrane transport"/>
    <property type="evidence" value="ECO:0007669"/>
    <property type="project" value="InterPro"/>
</dbReference>
<evidence type="ECO:0000256" key="10">
    <source>
        <dbReference type="SAM" id="Phobius"/>
    </source>
</evidence>
<dbReference type="AlphaFoldDB" id="A0A1G7WFJ6"/>
<evidence type="ECO:0000259" key="11">
    <source>
        <dbReference type="PROSITE" id="PS52015"/>
    </source>
</evidence>
<gene>
    <name evidence="12" type="ORF">SAMN04487996_1224</name>
</gene>
<name>A0A1G7WFJ6_9BACT</name>
<comment type="subcellular location">
    <subcellularLocation>
        <location evidence="1">Cell inner membrane</location>
        <topology evidence="1">Single-pass membrane protein</topology>
        <orientation evidence="1">Periplasmic side</orientation>
    </subcellularLocation>
</comment>
<evidence type="ECO:0000256" key="8">
    <source>
        <dbReference type="ARBA" id="ARBA00022989"/>
    </source>
</evidence>
<dbReference type="Pfam" id="PF03544">
    <property type="entry name" value="TonB_C"/>
    <property type="match status" value="1"/>
</dbReference>
<organism evidence="12 13">
    <name type="scientific">Dyadobacter soli</name>
    <dbReference type="NCBI Taxonomy" id="659014"/>
    <lineage>
        <taxon>Bacteria</taxon>
        <taxon>Pseudomonadati</taxon>
        <taxon>Bacteroidota</taxon>
        <taxon>Cytophagia</taxon>
        <taxon>Cytophagales</taxon>
        <taxon>Spirosomataceae</taxon>
        <taxon>Dyadobacter</taxon>
    </lineage>
</organism>
<dbReference type="STRING" id="659014.SAMN04487996_1224"/>
<dbReference type="GO" id="GO:0015031">
    <property type="term" value="P:protein transport"/>
    <property type="evidence" value="ECO:0007669"/>
    <property type="project" value="UniProtKB-KW"/>
</dbReference>
<dbReference type="EMBL" id="FNAN01000022">
    <property type="protein sequence ID" value="SDG69950.1"/>
    <property type="molecule type" value="Genomic_DNA"/>
</dbReference>
<dbReference type="SUPFAM" id="SSF74653">
    <property type="entry name" value="TolA/TonB C-terminal domain"/>
    <property type="match status" value="1"/>
</dbReference>
<proteinExistence type="inferred from homology"/>
<evidence type="ECO:0000256" key="2">
    <source>
        <dbReference type="ARBA" id="ARBA00006555"/>
    </source>
</evidence>
<dbReference type="InterPro" id="IPR006260">
    <property type="entry name" value="TonB/TolA_C"/>
</dbReference>
<feature type="domain" description="TonB C-terminal" evidence="11">
    <location>
        <begin position="251"/>
        <end position="341"/>
    </location>
</feature>
<evidence type="ECO:0000256" key="7">
    <source>
        <dbReference type="ARBA" id="ARBA00022927"/>
    </source>
</evidence>
<keyword evidence="9 10" id="KW-0472">Membrane</keyword>
<dbReference type="InterPro" id="IPR051045">
    <property type="entry name" value="TonB-dependent_transducer"/>
</dbReference>
<evidence type="ECO:0000256" key="6">
    <source>
        <dbReference type="ARBA" id="ARBA00022692"/>
    </source>
</evidence>
<evidence type="ECO:0000256" key="1">
    <source>
        <dbReference type="ARBA" id="ARBA00004383"/>
    </source>
</evidence>
<dbReference type="GO" id="GO:0015891">
    <property type="term" value="P:siderophore transport"/>
    <property type="evidence" value="ECO:0007669"/>
    <property type="project" value="InterPro"/>
</dbReference>
<dbReference type="NCBIfam" id="TIGR01352">
    <property type="entry name" value="tonB_Cterm"/>
    <property type="match status" value="1"/>
</dbReference>
<dbReference type="RefSeq" id="WP_090156643.1">
    <property type="nucleotide sequence ID" value="NZ_FNAN01000022.1"/>
</dbReference>
<comment type="similarity">
    <text evidence="2">Belongs to the TonB family.</text>
</comment>
<dbReference type="PROSITE" id="PS52015">
    <property type="entry name" value="TONB_CTD"/>
    <property type="match status" value="1"/>
</dbReference>
<reference evidence="13" key="1">
    <citation type="submission" date="2016-10" db="EMBL/GenBank/DDBJ databases">
        <authorList>
            <person name="Varghese N."/>
            <person name="Submissions S."/>
        </authorList>
    </citation>
    <scope>NUCLEOTIDE SEQUENCE [LARGE SCALE GENOMIC DNA]</scope>
    <source>
        <strain evidence="13">DSM 25329</strain>
    </source>
</reference>
<dbReference type="GO" id="GO:0098797">
    <property type="term" value="C:plasma membrane protein complex"/>
    <property type="evidence" value="ECO:0007669"/>
    <property type="project" value="TreeGrafter"/>
</dbReference>
<keyword evidence="13" id="KW-1185">Reference proteome</keyword>
<keyword evidence="6 10" id="KW-0812">Transmembrane</keyword>
<protein>
    <submittedName>
        <fullName evidence="12">Protein TonB</fullName>
    </submittedName>
</protein>
<dbReference type="PANTHER" id="PTHR33446:SF2">
    <property type="entry name" value="PROTEIN TONB"/>
    <property type="match status" value="1"/>
</dbReference>
<dbReference type="GO" id="GO:0031992">
    <property type="term" value="F:energy transducer activity"/>
    <property type="evidence" value="ECO:0007669"/>
    <property type="project" value="InterPro"/>
</dbReference>